<dbReference type="AlphaFoldDB" id="A0A7C9UX30"/>
<reference evidence="1 2" key="1">
    <citation type="submission" date="2020-02" db="EMBL/GenBank/DDBJ databases">
        <authorList>
            <person name="Dziuba M."/>
            <person name="Kuznetsov B."/>
            <person name="Mardanov A."/>
            <person name="Ravin N."/>
            <person name="Grouzdev D."/>
        </authorList>
    </citation>
    <scope>NUCLEOTIDE SEQUENCE [LARGE SCALE GENOMIC DNA]</scope>
    <source>
        <strain evidence="1 2">SpK</strain>
    </source>
</reference>
<comment type="caution">
    <text evidence="1">The sequence shown here is derived from an EMBL/GenBank/DDBJ whole genome shotgun (WGS) entry which is preliminary data.</text>
</comment>
<proteinExistence type="predicted"/>
<accession>A0A7C9UX30</accession>
<dbReference type="SUPFAM" id="SSF47336">
    <property type="entry name" value="ACP-like"/>
    <property type="match status" value="1"/>
</dbReference>
<name>A0A7C9UX30_9PROT</name>
<evidence type="ECO:0000313" key="2">
    <source>
        <dbReference type="Proteomes" id="UP000480684"/>
    </source>
</evidence>
<dbReference type="InterPro" id="IPR036736">
    <property type="entry name" value="ACP-like_sf"/>
</dbReference>
<organism evidence="1 2">
    <name type="scientific">Magnetospirillum aberrantis SpK</name>
    <dbReference type="NCBI Taxonomy" id="908842"/>
    <lineage>
        <taxon>Bacteria</taxon>
        <taxon>Pseudomonadati</taxon>
        <taxon>Pseudomonadota</taxon>
        <taxon>Alphaproteobacteria</taxon>
        <taxon>Rhodospirillales</taxon>
        <taxon>Rhodospirillaceae</taxon>
        <taxon>Magnetospirillum</taxon>
    </lineage>
</organism>
<dbReference type="RefSeq" id="WP_163673582.1">
    <property type="nucleotide sequence ID" value="NZ_JAAIYP010000001.1"/>
</dbReference>
<keyword evidence="2" id="KW-1185">Reference proteome</keyword>
<protein>
    <submittedName>
        <fullName evidence="1">Acyl carrier protein</fullName>
    </submittedName>
</protein>
<gene>
    <name evidence="1" type="ORF">G4223_00290</name>
</gene>
<sequence>MTADKSARVRHDIDDMFREILELPADHPVDGVTVLNEPRWDSLATVSLIAAIESTFAIKLDGADYESLTSVAATRMLVEEKLGL</sequence>
<evidence type="ECO:0000313" key="1">
    <source>
        <dbReference type="EMBL" id="NFV78554.1"/>
    </source>
</evidence>
<dbReference type="Gene3D" id="1.10.1200.10">
    <property type="entry name" value="ACP-like"/>
    <property type="match status" value="1"/>
</dbReference>
<dbReference type="Proteomes" id="UP000480684">
    <property type="component" value="Unassembled WGS sequence"/>
</dbReference>
<dbReference type="EMBL" id="JAAIYP010000001">
    <property type="protein sequence ID" value="NFV78554.1"/>
    <property type="molecule type" value="Genomic_DNA"/>
</dbReference>